<gene>
    <name evidence="2" type="ORF">KC19_VG267700</name>
</gene>
<comment type="caution">
    <text evidence="2">The sequence shown here is derived from an EMBL/GenBank/DDBJ whole genome shotgun (WGS) entry which is preliminary data.</text>
</comment>
<evidence type="ECO:0000256" key="1">
    <source>
        <dbReference type="SAM" id="MobiDB-lite"/>
    </source>
</evidence>
<feature type="region of interest" description="Disordered" evidence="1">
    <location>
        <begin position="101"/>
        <end position="124"/>
    </location>
</feature>
<evidence type="ECO:0000313" key="3">
    <source>
        <dbReference type="Proteomes" id="UP000822688"/>
    </source>
</evidence>
<keyword evidence="3" id="KW-1185">Reference proteome</keyword>
<sequence>MSSVKEQSAMLVRQSLPLSGGRSLPLLQSTDDVADICEGTFSFSDLVVTPPGGPALVTPYSPYSPTVVIPCSPNLTGSEKEYVPSQYEKEVDCILDDILEVGEPPSKSSEDEGPAEPLPVPGRVFRQPSKKEKELLCKGGKRRSERSEEWARKTFDAWRLFNRHPVDLSIEDMSELKDIRPFTSLLEDFMLSAVKQNGDLYEPGTIGSMLRSIGRLIRAREN</sequence>
<accession>A0A8T0HUW9</accession>
<dbReference type="AlphaFoldDB" id="A0A8T0HUW9"/>
<organism evidence="2 3">
    <name type="scientific">Ceratodon purpureus</name>
    <name type="common">Fire moss</name>
    <name type="synonym">Dicranum purpureum</name>
    <dbReference type="NCBI Taxonomy" id="3225"/>
    <lineage>
        <taxon>Eukaryota</taxon>
        <taxon>Viridiplantae</taxon>
        <taxon>Streptophyta</taxon>
        <taxon>Embryophyta</taxon>
        <taxon>Bryophyta</taxon>
        <taxon>Bryophytina</taxon>
        <taxon>Bryopsida</taxon>
        <taxon>Dicranidae</taxon>
        <taxon>Pseudoditrichales</taxon>
        <taxon>Ditrichaceae</taxon>
        <taxon>Ceratodon</taxon>
    </lineage>
</organism>
<dbReference type="Proteomes" id="UP000822688">
    <property type="component" value="Chromosome V"/>
</dbReference>
<proteinExistence type="predicted"/>
<dbReference type="EMBL" id="CM026426">
    <property type="protein sequence ID" value="KAG0574515.1"/>
    <property type="molecule type" value="Genomic_DNA"/>
</dbReference>
<reference evidence="2" key="1">
    <citation type="submission" date="2020-06" db="EMBL/GenBank/DDBJ databases">
        <title>WGS assembly of Ceratodon purpureus strain R40.</title>
        <authorList>
            <person name="Carey S.B."/>
            <person name="Jenkins J."/>
            <person name="Shu S."/>
            <person name="Lovell J.T."/>
            <person name="Sreedasyam A."/>
            <person name="Maumus F."/>
            <person name="Tiley G.P."/>
            <person name="Fernandez-Pozo N."/>
            <person name="Barry K."/>
            <person name="Chen C."/>
            <person name="Wang M."/>
            <person name="Lipzen A."/>
            <person name="Daum C."/>
            <person name="Saski C.A."/>
            <person name="Payton A.C."/>
            <person name="Mcbreen J.C."/>
            <person name="Conrad R.E."/>
            <person name="Kollar L.M."/>
            <person name="Olsson S."/>
            <person name="Huttunen S."/>
            <person name="Landis J.B."/>
            <person name="Wickett N.J."/>
            <person name="Johnson M.G."/>
            <person name="Rensing S.A."/>
            <person name="Grimwood J."/>
            <person name="Schmutz J."/>
            <person name="Mcdaniel S.F."/>
        </authorList>
    </citation>
    <scope>NUCLEOTIDE SEQUENCE</scope>
    <source>
        <strain evidence="2">R40</strain>
    </source>
</reference>
<name>A0A8T0HUW9_CERPU</name>
<protein>
    <submittedName>
        <fullName evidence="2">Uncharacterized protein</fullName>
    </submittedName>
</protein>
<evidence type="ECO:0000313" key="2">
    <source>
        <dbReference type="EMBL" id="KAG0574515.1"/>
    </source>
</evidence>